<evidence type="ECO:0000259" key="1">
    <source>
        <dbReference type="SMART" id="SM00421"/>
    </source>
</evidence>
<comment type="caution">
    <text evidence="2">The sequence shown here is derived from an EMBL/GenBank/DDBJ whole genome shotgun (WGS) entry which is preliminary data.</text>
</comment>
<evidence type="ECO:0000313" key="2">
    <source>
        <dbReference type="EMBL" id="MDF3836804.1"/>
    </source>
</evidence>
<name>A0ABT6AW00_9BURK</name>
<keyword evidence="3" id="KW-1185">Reference proteome</keyword>
<gene>
    <name evidence="2" type="ORF">P3W85_28165</name>
</gene>
<dbReference type="RefSeq" id="WP_276267163.1">
    <property type="nucleotide sequence ID" value="NZ_JARJLM010000464.1"/>
</dbReference>
<proteinExistence type="predicted"/>
<feature type="domain" description="HTH luxR-type" evidence="1">
    <location>
        <begin position="49"/>
        <end position="106"/>
    </location>
</feature>
<organism evidence="2 3">
    <name type="scientific">Cupriavidus basilensis</name>
    <dbReference type="NCBI Taxonomy" id="68895"/>
    <lineage>
        <taxon>Bacteria</taxon>
        <taxon>Pseudomonadati</taxon>
        <taxon>Pseudomonadota</taxon>
        <taxon>Betaproteobacteria</taxon>
        <taxon>Burkholderiales</taxon>
        <taxon>Burkholderiaceae</taxon>
        <taxon>Cupriavidus</taxon>
    </lineage>
</organism>
<dbReference type="EMBL" id="JARJLM010000464">
    <property type="protein sequence ID" value="MDF3836804.1"/>
    <property type="molecule type" value="Genomic_DNA"/>
</dbReference>
<sequence length="111" mass="12026">MALMWGETLSLDITPSIPQVRLSDEPFAFVRLRRNSAFTGANVAGLVCTFCVTPDEARVLAGLVAGLSPAEFAAAHDVSENTVRKQIANQWTKMHCNRVVDLVKLAVLAQS</sequence>
<dbReference type="Proteomes" id="UP001216674">
    <property type="component" value="Unassembled WGS sequence"/>
</dbReference>
<dbReference type="InterPro" id="IPR036388">
    <property type="entry name" value="WH-like_DNA-bd_sf"/>
</dbReference>
<dbReference type="InterPro" id="IPR016032">
    <property type="entry name" value="Sig_transdc_resp-reg_C-effctor"/>
</dbReference>
<dbReference type="Gene3D" id="1.10.10.10">
    <property type="entry name" value="Winged helix-like DNA-binding domain superfamily/Winged helix DNA-binding domain"/>
    <property type="match status" value="1"/>
</dbReference>
<dbReference type="InterPro" id="IPR000792">
    <property type="entry name" value="Tscrpt_reg_LuxR_C"/>
</dbReference>
<dbReference type="SMART" id="SM00421">
    <property type="entry name" value="HTH_LUXR"/>
    <property type="match status" value="1"/>
</dbReference>
<protein>
    <submittedName>
        <fullName evidence="2">LuxR C-terminal-related transcriptional regulator</fullName>
    </submittedName>
</protein>
<reference evidence="2 3" key="1">
    <citation type="submission" date="2023-03" db="EMBL/GenBank/DDBJ databases">
        <title>Draft assemblies of triclosan tolerant bacteria isolated from returned activated sludge.</title>
        <authorList>
            <person name="Van Hamelsveld S."/>
        </authorList>
    </citation>
    <scope>NUCLEOTIDE SEQUENCE [LARGE SCALE GENOMIC DNA]</scope>
    <source>
        <strain evidence="2 3">GW210010_S58</strain>
    </source>
</reference>
<dbReference type="SUPFAM" id="SSF46894">
    <property type="entry name" value="C-terminal effector domain of the bipartite response regulators"/>
    <property type="match status" value="1"/>
</dbReference>
<evidence type="ECO:0000313" key="3">
    <source>
        <dbReference type="Proteomes" id="UP001216674"/>
    </source>
</evidence>
<accession>A0ABT6AW00</accession>
<dbReference type="Pfam" id="PF00196">
    <property type="entry name" value="GerE"/>
    <property type="match status" value="1"/>
</dbReference>